<dbReference type="RefSeq" id="WP_137813794.1">
    <property type="nucleotide sequence ID" value="NZ_BJFL01000009.1"/>
</dbReference>
<reference evidence="2" key="1">
    <citation type="submission" date="2019-04" db="EMBL/GenBank/DDBJ databases">
        <title>Draft genome sequence of Pseudonocardiaceae bacterium SL3-2-4.</title>
        <authorList>
            <person name="Ningsih F."/>
            <person name="Yokota A."/>
            <person name="Sakai Y."/>
            <person name="Nanatani K."/>
            <person name="Yabe S."/>
            <person name="Oetari A."/>
            <person name="Sjamsuridzal W."/>
        </authorList>
    </citation>
    <scope>NUCLEOTIDE SEQUENCE [LARGE SCALE GENOMIC DNA]</scope>
    <source>
        <strain evidence="2">SL3-2-4</strain>
    </source>
</reference>
<organism evidence="1 2">
    <name type="scientific">Gandjariella thermophila</name>
    <dbReference type="NCBI Taxonomy" id="1931992"/>
    <lineage>
        <taxon>Bacteria</taxon>
        <taxon>Bacillati</taxon>
        <taxon>Actinomycetota</taxon>
        <taxon>Actinomycetes</taxon>
        <taxon>Pseudonocardiales</taxon>
        <taxon>Pseudonocardiaceae</taxon>
        <taxon>Gandjariella</taxon>
    </lineage>
</organism>
<protein>
    <submittedName>
        <fullName evidence="1">Uncharacterized protein</fullName>
    </submittedName>
</protein>
<dbReference type="AlphaFoldDB" id="A0A4D4J6J7"/>
<evidence type="ECO:0000313" key="1">
    <source>
        <dbReference type="EMBL" id="GDY30670.1"/>
    </source>
</evidence>
<gene>
    <name evidence="1" type="ORF">GTS_23030</name>
</gene>
<evidence type="ECO:0000313" key="2">
    <source>
        <dbReference type="Proteomes" id="UP000298860"/>
    </source>
</evidence>
<comment type="caution">
    <text evidence="1">The sequence shown here is derived from an EMBL/GenBank/DDBJ whole genome shotgun (WGS) entry which is preliminary data.</text>
</comment>
<keyword evidence="2" id="KW-1185">Reference proteome</keyword>
<proteinExistence type="predicted"/>
<accession>A0A4D4J6J7</accession>
<sequence>MDEFVDHLDRIGENVGRMGEELADTAEQYRTAEDANRDVLNRIAAWLGRRTATVRSERHPEVAAEIGRSDFTRWMRRNRWVARSIRVERDALSAQWRHGLYGAALLRRLRFLMAAGDRLDRVVGAR</sequence>
<dbReference type="EMBL" id="BJFL01000009">
    <property type="protein sequence ID" value="GDY30670.1"/>
    <property type="molecule type" value="Genomic_DNA"/>
</dbReference>
<name>A0A4D4J6J7_9PSEU</name>
<dbReference type="Proteomes" id="UP000298860">
    <property type="component" value="Unassembled WGS sequence"/>
</dbReference>